<dbReference type="Proteomes" id="UP001280581">
    <property type="component" value="Unassembled WGS sequence"/>
</dbReference>
<dbReference type="InterPro" id="IPR016084">
    <property type="entry name" value="Haem_Oase-like_multi-hlx"/>
</dbReference>
<dbReference type="AlphaFoldDB" id="A0AAN6LST7"/>
<dbReference type="Gene3D" id="1.20.910.10">
    <property type="entry name" value="Heme oxygenase-like"/>
    <property type="match status" value="1"/>
</dbReference>
<dbReference type="EMBL" id="WVTA01000014">
    <property type="protein sequence ID" value="KAK3202140.1"/>
    <property type="molecule type" value="Genomic_DNA"/>
</dbReference>
<gene>
    <name evidence="2" type="ORF">GRF29_161g268699</name>
</gene>
<sequence length="304" mass="34460">MPRTSMHVTSAGPTQSSSVLRGNEPLSESPNIHPTSRTVSKMSSQSLTSHLLSLHQEKFTRATQSPFLARAASGTLPKSLISHWLANDRLYMQGYIRLSGELLRILQLPARPTPSKSAGCVSLRLLDWLVDALVNIRREERFFMDVAERFNLDVDLTEDNAQGSIPQDKKIEGLKRYEELFDSLTSGQTSETLLPWLEGVVLFWATEKVYFEAWSWAKRQAEGAGTKYEEDADGGAMRKEFIPNWTNDEFIKFVDTLEAILNEGVEEAHGGDETLRRRIEERAEKIWNQLLDAEEAFWPETEGN</sequence>
<reference evidence="2 3" key="1">
    <citation type="submission" date="2021-02" db="EMBL/GenBank/DDBJ databases">
        <title>Genome assembly of Pseudopithomyces chartarum.</title>
        <authorList>
            <person name="Jauregui R."/>
            <person name="Singh J."/>
            <person name="Voisey C."/>
        </authorList>
    </citation>
    <scope>NUCLEOTIDE SEQUENCE [LARGE SCALE GENOMIC DNA]</scope>
    <source>
        <strain evidence="2 3">AGR01</strain>
    </source>
</reference>
<proteinExistence type="predicted"/>
<evidence type="ECO:0000313" key="2">
    <source>
        <dbReference type="EMBL" id="KAK3202140.1"/>
    </source>
</evidence>
<dbReference type="CDD" id="cd19357">
    <property type="entry name" value="TenA_E_At3g16990-like"/>
    <property type="match status" value="1"/>
</dbReference>
<dbReference type="SUPFAM" id="SSF48613">
    <property type="entry name" value="Heme oxygenase-like"/>
    <property type="match status" value="1"/>
</dbReference>
<organism evidence="2 3">
    <name type="scientific">Pseudopithomyces chartarum</name>
    <dbReference type="NCBI Taxonomy" id="1892770"/>
    <lineage>
        <taxon>Eukaryota</taxon>
        <taxon>Fungi</taxon>
        <taxon>Dikarya</taxon>
        <taxon>Ascomycota</taxon>
        <taxon>Pezizomycotina</taxon>
        <taxon>Dothideomycetes</taxon>
        <taxon>Pleosporomycetidae</taxon>
        <taxon>Pleosporales</taxon>
        <taxon>Massarineae</taxon>
        <taxon>Didymosphaeriaceae</taxon>
        <taxon>Pseudopithomyces</taxon>
    </lineage>
</organism>
<accession>A0AAN6LST7</accession>
<evidence type="ECO:0000313" key="3">
    <source>
        <dbReference type="Proteomes" id="UP001280581"/>
    </source>
</evidence>
<feature type="region of interest" description="Disordered" evidence="1">
    <location>
        <begin position="1"/>
        <end position="40"/>
    </location>
</feature>
<protein>
    <recommendedName>
        <fullName evidence="4">Heme oxygenase-like protein</fullName>
    </recommendedName>
</protein>
<dbReference type="PANTHER" id="PTHR41813:SF2">
    <property type="entry name" value="REGULATOR PAB1642, PUTATIVE (AFU_ORTHOLOGUE AFUA_3G11955)-RELATED"/>
    <property type="match status" value="1"/>
</dbReference>
<keyword evidence="3" id="KW-1185">Reference proteome</keyword>
<evidence type="ECO:0008006" key="4">
    <source>
        <dbReference type="Google" id="ProtNLM"/>
    </source>
</evidence>
<name>A0AAN6LST7_9PLEO</name>
<dbReference type="PANTHER" id="PTHR41813">
    <property type="entry name" value="REGULATOR PAB1642, PUTATIVE (AFU_ORTHOLOGUE AFUA_3G11955)-RELATED"/>
    <property type="match status" value="1"/>
</dbReference>
<comment type="caution">
    <text evidence="2">The sequence shown here is derived from an EMBL/GenBank/DDBJ whole genome shotgun (WGS) entry which is preliminary data.</text>
</comment>
<dbReference type="InterPro" id="IPR053261">
    <property type="entry name" value="Polyketide-peptide_reg"/>
</dbReference>
<evidence type="ECO:0000256" key="1">
    <source>
        <dbReference type="SAM" id="MobiDB-lite"/>
    </source>
</evidence>